<proteinExistence type="predicted"/>
<evidence type="ECO:0000313" key="3">
    <source>
        <dbReference type="Proteomes" id="UP001589734"/>
    </source>
</evidence>
<comment type="caution">
    <text evidence="2">The sequence shown here is derived from an EMBL/GenBank/DDBJ whole genome shotgun (WGS) entry which is preliminary data.</text>
</comment>
<protein>
    <recommendedName>
        <fullName evidence="4">DUF3592 domain-containing protein</fullName>
    </recommendedName>
</protein>
<sequence length="159" mass="18696">MRTLCLILIFLGIMIFGIEIANDFSKTKVFYASFNPQRYFYKDDLEVEEKIPPMSSNSNKTHWLFYGICTSDKLKSSVAISMNIIEDRNFNINKIPIWRISIIKDEVIYRRQNNILNSPFSYEMRNYWITPLLILSVIPALFYYLAILKSGRKANKKTS</sequence>
<dbReference type="Proteomes" id="UP001589734">
    <property type="component" value="Unassembled WGS sequence"/>
</dbReference>
<reference evidence="2 3" key="1">
    <citation type="submission" date="2024-09" db="EMBL/GenBank/DDBJ databases">
        <authorList>
            <person name="Sun Q."/>
            <person name="Mori K."/>
        </authorList>
    </citation>
    <scope>NUCLEOTIDE SEQUENCE [LARGE SCALE GENOMIC DNA]</scope>
    <source>
        <strain evidence="2 3">CGMCC 1.12926</strain>
    </source>
</reference>
<name>A0ABV6BNQ3_9FLAO</name>
<dbReference type="RefSeq" id="WP_379686121.1">
    <property type="nucleotide sequence ID" value="NZ_JBHLYW010000007.1"/>
</dbReference>
<keyword evidence="1" id="KW-0472">Membrane</keyword>
<accession>A0ABV6BNQ3</accession>
<evidence type="ECO:0000256" key="1">
    <source>
        <dbReference type="SAM" id="Phobius"/>
    </source>
</evidence>
<gene>
    <name evidence="2" type="ORF">ACFFLS_08510</name>
</gene>
<keyword evidence="1" id="KW-1133">Transmembrane helix</keyword>
<keyword evidence="1" id="KW-0812">Transmembrane</keyword>
<dbReference type="EMBL" id="JBHLYW010000007">
    <property type="protein sequence ID" value="MFC0077080.1"/>
    <property type="molecule type" value="Genomic_DNA"/>
</dbReference>
<evidence type="ECO:0000313" key="2">
    <source>
        <dbReference type="EMBL" id="MFC0077080.1"/>
    </source>
</evidence>
<keyword evidence="3" id="KW-1185">Reference proteome</keyword>
<feature type="transmembrane region" description="Helical" evidence="1">
    <location>
        <begin position="127"/>
        <end position="147"/>
    </location>
</feature>
<evidence type="ECO:0008006" key="4">
    <source>
        <dbReference type="Google" id="ProtNLM"/>
    </source>
</evidence>
<organism evidence="2 3">
    <name type="scientific">Flavobacterium procerum</name>
    <dbReference type="NCBI Taxonomy" id="1455569"/>
    <lineage>
        <taxon>Bacteria</taxon>
        <taxon>Pseudomonadati</taxon>
        <taxon>Bacteroidota</taxon>
        <taxon>Flavobacteriia</taxon>
        <taxon>Flavobacteriales</taxon>
        <taxon>Flavobacteriaceae</taxon>
        <taxon>Flavobacterium</taxon>
    </lineage>
</organism>